<dbReference type="Proteomes" id="UP000220797">
    <property type="component" value="Unassembled WGS sequence"/>
</dbReference>
<dbReference type="InterPro" id="IPR005334">
    <property type="entry name" value="Tctex-1-like"/>
</dbReference>
<proteinExistence type="predicted"/>
<dbReference type="OrthoDB" id="10248487at2759"/>
<dbReference type="GO" id="GO:0045505">
    <property type="term" value="F:dynein intermediate chain binding"/>
    <property type="evidence" value="ECO:0007669"/>
    <property type="project" value="TreeGrafter"/>
</dbReference>
<evidence type="ECO:0000313" key="2">
    <source>
        <dbReference type="EMBL" id="CRG96191.1"/>
    </source>
</evidence>
<dbReference type="OMA" id="FQFFANT"/>
<dbReference type="GeneID" id="39731939"/>
<feature type="compositionally biased region" description="Basic and acidic residues" evidence="1">
    <location>
        <begin position="73"/>
        <end position="88"/>
    </location>
</feature>
<dbReference type="AlphaFoldDB" id="A0A1J1GUK3"/>
<dbReference type="Gene3D" id="3.30.1140.40">
    <property type="entry name" value="Tctex-1"/>
    <property type="match status" value="1"/>
</dbReference>
<feature type="region of interest" description="Disordered" evidence="1">
    <location>
        <begin position="73"/>
        <end position="98"/>
    </location>
</feature>
<dbReference type="Pfam" id="PF03645">
    <property type="entry name" value="Tctex-1"/>
    <property type="match status" value="1"/>
</dbReference>
<accession>A0A1J1GUK3</accession>
<evidence type="ECO:0000256" key="1">
    <source>
        <dbReference type="SAM" id="MobiDB-lite"/>
    </source>
</evidence>
<feature type="region of interest" description="Disordered" evidence="1">
    <location>
        <begin position="1"/>
        <end position="23"/>
    </location>
</feature>
<gene>
    <name evidence="2" type="ORF">PGAL8A_00340900</name>
</gene>
<sequence>MEIGNKNNATNVEANGIEKNNDENSKVDMEGFRFFANICEEKLKIFLENFFSSKNQDELFYLEDKIITTKTDINDENHDSSNENHDSSNENQNNYSEKNNIIKSNYDKMVISLVDDVEQFMKSFVNERYKIIVQGVIGENKKQGIHIASKSLWNVETDNYISANYVNDSIFVTVMVFLLYNE</sequence>
<feature type="compositionally biased region" description="Polar residues" evidence="1">
    <location>
        <begin position="1"/>
        <end position="13"/>
    </location>
</feature>
<dbReference type="EMBL" id="CVMV01000059">
    <property type="protein sequence ID" value="CRG96191.1"/>
    <property type="molecule type" value="Genomic_DNA"/>
</dbReference>
<dbReference type="VEuPathDB" id="PlasmoDB:PGAL8A_00340900"/>
<dbReference type="InterPro" id="IPR038586">
    <property type="entry name" value="Tctex-1-like_sf"/>
</dbReference>
<organism evidence="2 3">
    <name type="scientific">Plasmodium gallinaceum</name>
    <dbReference type="NCBI Taxonomy" id="5849"/>
    <lineage>
        <taxon>Eukaryota</taxon>
        <taxon>Sar</taxon>
        <taxon>Alveolata</taxon>
        <taxon>Apicomplexa</taxon>
        <taxon>Aconoidasida</taxon>
        <taxon>Haemosporida</taxon>
        <taxon>Plasmodiidae</taxon>
        <taxon>Plasmodium</taxon>
        <taxon>Plasmodium (Haemamoeba)</taxon>
    </lineage>
</organism>
<dbReference type="PANTHER" id="PTHR21255">
    <property type="entry name" value="T-COMPLEX-ASSOCIATED-TESTIS-EXPRESSED 1/ DYNEIN LIGHT CHAIN"/>
    <property type="match status" value="1"/>
</dbReference>
<dbReference type="PANTHER" id="PTHR21255:SF7">
    <property type="entry name" value="DYNEIN LIGHT CHAIN TCTEX-TYPE PROTEIN 2B"/>
    <property type="match status" value="1"/>
</dbReference>
<reference evidence="2" key="1">
    <citation type="submission" date="2015-04" db="EMBL/GenBank/DDBJ databases">
        <authorList>
            <consortium name="Pathogen Informatics"/>
        </authorList>
    </citation>
    <scope>NUCLEOTIDE SEQUENCE [LARGE SCALE GENOMIC DNA]</scope>
    <source>
        <strain evidence="2">8A</strain>
    </source>
</reference>
<dbReference type="GO" id="GO:0005737">
    <property type="term" value="C:cytoplasm"/>
    <property type="evidence" value="ECO:0007669"/>
    <property type="project" value="TreeGrafter"/>
</dbReference>
<name>A0A1J1GUK3_PLAGA</name>
<feature type="compositionally biased region" description="Low complexity" evidence="1">
    <location>
        <begin position="89"/>
        <end position="98"/>
    </location>
</feature>
<evidence type="ECO:0000313" key="3">
    <source>
        <dbReference type="Proteomes" id="UP000220797"/>
    </source>
</evidence>
<keyword evidence="3" id="KW-1185">Reference proteome</keyword>
<dbReference type="RefSeq" id="XP_028528996.1">
    <property type="nucleotide sequence ID" value="XM_028672445.1"/>
</dbReference>
<dbReference type="GO" id="GO:0007018">
    <property type="term" value="P:microtubule-based movement"/>
    <property type="evidence" value="ECO:0007669"/>
    <property type="project" value="TreeGrafter"/>
</dbReference>
<protein>
    <submittedName>
        <fullName evidence="2">Dynein light chain type 2, putative</fullName>
    </submittedName>
</protein>
<dbReference type="CDD" id="cd21459">
    <property type="entry name" value="DLC-like_TCTEX1D2"/>
    <property type="match status" value="1"/>
</dbReference>
<dbReference type="GO" id="GO:0005868">
    <property type="term" value="C:cytoplasmic dynein complex"/>
    <property type="evidence" value="ECO:0007669"/>
    <property type="project" value="TreeGrafter"/>
</dbReference>
<comment type="caution">
    <text evidence="2">The sequence shown here is derived from an EMBL/GenBank/DDBJ whole genome shotgun (WGS) entry which is preliminary data.</text>
</comment>